<evidence type="ECO:0000313" key="1">
    <source>
        <dbReference type="EMBL" id="TYC98739.1"/>
    </source>
</evidence>
<dbReference type="AlphaFoldDB" id="A0A5D0XR43"/>
<dbReference type="InterPro" id="IPR051082">
    <property type="entry name" value="Pentapeptide-BTB/POZ_domain"/>
</dbReference>
<dbReference type="Pfam" id="PF00805">
    <property type="entry name" value="Pentapeptide"/>
    <property type="match status" value="1"/>
</dbReference>
<sequence length="270" mass="28395">MTADCSRCFALCCSALGFERSSDFGHDKPAGQACQNLAADFSCTIHAELRVRGYRGCTVFDCFGAGQQVAQQTFGGRSWTEYPEVRPAMFSAFPVVRQLHEVLWYLDEAHRLADATPAVTADTRAALAALLAETVELSQRDPAGLAVVDLGELRQRIGPALGAVSAGVRAGADGVRLPRRLVPGADLLGADLAGRDLRGADLRGAYLIAADLAGADLRGVDLLGADLRDAGLHGADLSSALFLTPMQLAAAAGNARTRLPARLTAPAHWT</sequence>
<keyword evidence="2" id="KW-1185">Reference proteome</keyword>
<protein>
    <submittedName>
        <fullName evidence="1">Pentapeptide repeat-containing protein</fullName>
    </submittedName>
</protein>
<accession>A0A5D0XR43</accession>
<reference evidence="1 2" key="1">
    <citation type="submission" date="2019-08" db="EMBL/GenBank/DDBJ databases">
        <title>Genone of Arthrobacter echini P9.</title>
        <authorList>
            <person name="Bowman J.P."/>
        </authorList>
    </citation>
    <scope>NUCLEOTIDE SEQUENCE [LARGE SCALE GENOMIC DNA]</scope>
    <source>
        <strain evidence="1 2">P9</strain>
    </source>
</reference>
<dbReference type="Proteomes" id="UP000323410">
    <property type="component" value="Unassembled WGS sequence"/>
</dbReference>
<dbReference type="EMBL" id="VSLD01000004">
    <property type="protein sequence ID" value="TYC98739.1"/>
    <property type="molecule type" value="Genomic_DNA"/>
</dbReference>
<gene>
    <name evidence="1" type="ORF">FQ377_10055</name>
</gene>
<dbReference type="InterPro" id="IPR001646">
    <property type="entry name" value="5peptide_repeat"/>
</dbReference>
<name>A0A5D0XR43_9MICC</name>
<dbReference type="Gene3D" id="2.160.20.80">
    <property type="entry name" value="E3 ubiquitin-protein ligase SopA"/>
    <property type="match status" value="1"/>
</dbReference>
<dbReference type="OrthoDB" id="154708at2"/>
<organism evidence="1 2">
    <name type="scientific">Arthrobacter echini</name>
    <dbReference type="NCBI Taxonomy" id="1529066"/>
    <lineage>
        <taxon>Bacteria</taxon>
        <taxon>Bacillati</taxon>
        <taxon>Actinomycetota</taxon>
        <taxon>Actinomycetes</taxon>
        <taxon>Micrococcales</taxon>
        <taxon>Micrococcaceae</taxon>
        <taxon>Arthrobacter</taxon>
    </lineage>
</organism>
<dbReference type="PANTHER" id="PTHR14136:SF37">
    <property type="entry name" value="PENTAPEPTIDE REPEAT-CONTAINING PROTEIN"/>
    <property type="match status" value="1"/>
</dbReference>
<dbReference type="PANTHER" id="PTHR14136">
    <property type="entry name" value="BTB_POZ DOMAIN-CONTAINING PROTEIN KCTD9"/>
    <property type="match status" value="1"/>
</dbReference>
<proteinExistence type="predicted"/>
<dbReference type="SUPFAM" id="SSF141571">
    <property type="entry name" value="Pentapeptide repeat-like"/>
    <property type="match status" value="1"/>
</dbReference>
<comment type="caution">
    <text evidence="1">The sequence shown here is derived from an EMBL/GenBank/DDBJ whole genome shotgun (WGS) entry which is preliminary data.</text>
</comment>
<evidence type="ECO:0000313" key="2">
    <source>
        <dbReference type="Proteomes" id="UP000323410"/>
    </source>
</evidence>